<dbReference type="InterPro" id="IPR017871">
    <property type="entry name" value="ABC_transporter-like_CS"/>
</dbReference>
<dbReference type="InterPro" id="IPR050095">
    <property type="entry name" value="ECF_ABC_transporter_ATP-bd"/>
</dbReference>
<feature type="domain" description="ABC transporter" evidence="9">
    <location>
        <begin position="3"/>
        <end position="243"/>
    </location>
</feature>
<dbReference type="GO" id="GO:0042626">
    <property type="term" value="F:ATPase-coupled transmembrane transporter activity"/>
    <property type="evidence" value="ECO:0007669"/>
    <property type="project" value="TreeGrafter"/>
</dbReference>
<reference evidence="10 11" key="1">
    <citation type="submission" date="2018-12" db="EMBL/GenBank/DDBJ databases">
        <title>Genome sequence from the cellulolytic species, Caldicellulosiruptor changbaiensis.</title>
        <authorList>
            <person name="Blumer-Schuette S.E."/>
            <person name="Mendoza C."/>
        </authorList>
    </citation>
    <scope>NUCLEOTIDE SEQUENCE [LARGE SCALE GENOMIC DNA]</scope>
    <source>
        <strain evidence="10 11">CBS-Z</strain>
    </source>
</reference>
<evidence type="ECO:0000256" key="4">
    <source>
        <dbReference type="ARBA" id="ARBA00022741"/>
    </source>
</evidence>
<keyword evidence="11" id="KW-1185">Reference proteome</keyword>
<evidence type="ECO:0000256" key="7">
    <source>
        <dbReference type="ARBA" id="ARBA00023136"/>
    </source>
</evidence>
<comment type="subcellular location">
    <subcellularLocation>
        <location evidence="1 8">Cell membrane</location>
        <topology evidence="1 8">Peripheral membrane protein</topology>
    </subcellularLocation>
</comment>
<dbReference type="CDD" id="cd03225">
    <property type="entry name" value="ABC_cobalt_CbiO_domain1"/>
    <property type="match status" value="1"/>
</dbReference>
<evidence type="ECO:0000313" key="10">
    <source>
        <dbReference type="EMBL" id="AZT90503.1"/>
    </source>
</evidence>
<comment type="function">
    <text evidence="8">ATP-binding (A) component of a common energy-coupling factor (ECF) ABC-transporter complex.</text>
</comment>
<keyword evidence="7 8" id="KW-0472">Membrane</keyword>
<dbReference type="SUPFAM" id="SSF52540">
    <property type="entry name" value="P-loop containing nucleoside triphosphate hydrolases"/>
    <property type="match status" value="1"/>
</dbReference>
<dbReference type="GO" id="GO:0043190">
    <property type="term" value="C:ATP-binding cassette (ABC) transporter complex"/>
    <property type="evidence" value="ECO:0007669"/>
    <property type="project" value="TreeGrafter"/>
</dbReference>
<evidence type="ECO:0000259" key="9">
    <source>
        <dbReference type="PROSITE" id="PS50893"/>
    </source>
</evidence>
<protein>
    <recommendedName>
        <fullName evidence="8">Energy-coupling factor transporter ATP-binding protein EcfA2</fullName>
        <ecNumber evidence="8">7.-.-.-</ecNumber>
    </recommendedName>
</protein>
<dbReference type="GO" id="GO:0005524">
    <property type="term" value="F:ATP binding"/>
    <property type="evidence" value="ECO:0007669"/>
    <property type="project" value="UniProtKB-UniRule"/>
</dbReference>
<sequence>MFIEMRDVEFVYGYKTPFEKKVLSNMNLTISKGEFIGIIGKTGSGKSTLVQLMNGLLIPQRGDVIVDGINTKEKKKVKEIRKRVGLVFQYPEYQLFEETVYRDIAFGPKNLGFSDEEIEKRVKEVCELLEIPRAILEKSPFELSGGQKRRVAIAGILAMDPECLILDEPTAGLDMRGRKRIFNIIERLHREVKKTIILISHNLEDVASMCERVIVLNKGEIYFDGPKQEIFENIHLLEKSGLIAPDILYLQHRLKMRGFKIERFEYRIENVADMIVQNIAGNITKEGGKE</sequence>
<name>A0A3T0D638_9FIRM</name>
<evidence type="ECO:0000256" key="8">
    <source>
        <dbReference type="RuleBase" id="RU365104"/>
    </source>
</evidence>
<dbReference type="PANTHER" id="PTHR43553">
    <property type="entry name" value="HEAVY METAL TRANSPORTER"/>
    <property type="match status" value="1"/>
</dbReference>
<dbReference type="InterPro" id="IPR030946">
    <property type="entry name" value="EcfA2"/>
</dbReference>
<evidence type="ECO:0000256" key="2">
    <source>
        <dbReference type="ARBA" id="ARBA00022448"/>
    </source>
</evidence>
<evidence type="ECO:0000256" key="5">
    <source>
        <dbReference type="ARBA" id="ARBA00022840"/>
    </source>
</evidence>
<dbReference type="InterPro" id="IPR027417">
    <property type="entry name" value="P-loop_NTPase"/>
</dbReference>
<keyword evidence="5 8" id="KW-0067">ATP-binding</keyword>
<dbReference type="InterPro" id="IPR003439">
    <property type="entry name" value="ABC_transporter-like_ATP-bd"/>
</dbReference>
<dbReference type="EMBL" id="CP034791">
    <property type="protein sequence ID" value="AZT90503.1"/>
    <property type="molecule type" value="Genomic_DNA"/>
</dbReference>
<dbReference type="Pfam" id="PF00005">
    <property type="entry name" value="ABC_tran"/>
    <property type="match status" value="1"/>
</dbReference>
<dbReference type="InterPro" id="IPR015856">
    <property type="entry name" value="ABC_transpr_CbiO/EcfA_su"/>
</dbReference>
<comment type="similarity">
    <text evidence="8">Belongs to the ABC transporter superfamily. Energy-coupling factor EcfA family.</text>
</comment>
<dbReference type="AlphaFoldDB" id="A0A3T0D638"/>
<proteinExistence type="inferred from homology"/>
<dbReference type="Gene3D" id="3.40.50.300">
    <property type="entry name" value="P-loop containing nucleotide triphosphate hydrolases"/>
    <property type="match status" value="1"/>
</dbReference>
<dbReference type="InterPro" id="IPR003593">
    <property type="entry name" value="AAA+_ATPase"/>
</dbReference>
<keyword evidence="6" id="KW-1278">Translocase</keyword>
<dbReference type="KEGG" id="ccha:ELD05_07505"/>
<evidence type="ECO:0000313" key="11">
    <source>
        <dbReference type="Proteomes" id="UP000282930"/>
    </source>
</evidence>
<dbReference type="PROSITE" id="PS50893">
    <property type="entry name" value="ABC_TRANSPORTER_2"/>
    <property type="match status" value="1"/>
</dbReference>
<dbReference type="PROSITE" id="PS00211">
    <property type="entry name" value="ABC_TRANSPORTER_1"/>
    <property type="match status" value="1"/>
</dbReference>
<dbReference type="SMART" id="SM00382">
    <property type="entry name" value="AAA"/>
    <property type="match status" value="1"/>
</dbReference>
<dbReference type="GO" id="GO:0016887">
    <property type="term" value="F:ATP hydrolysis activity"/>
    <property type="evidence" value="ECO:0007669"/>
    <property type="project" value="InterPro"/>
</dbReference>
<keyword evidence="4 8" id="KW-0547">Nucleotide-binding</keyword>
<evidence type="ECO:0000256" key="3">
    <source>
        <dbReference type="ARBA" id="ARBA00022475"/>
    </source>
</evidence>
<dbReference type="FunFam" id="3.40.50.300:FF:000224">
    <property type="entry name" value="Energy-coupling factor transporter ATP-binding protein EcfA"/>
    <property type="match status" value="1"/>
</dbReference>
<dbReference type="Proteomes" id="UP000282930">
    <property type="component" value="Chromosome"/>
</dbReference>
<dbReference type="NCBIfam" id="TIGR04521">
    <property type="entry name" value="ECF_ATPase_2"/>
    <property type="match status" value="1"/>
</dbReference>
<organism evidence="10 11">
    <name type="scientific">Caldicellulosiruptor changbaiensis</name>
    <dbReference type="NCBI Taxonomy" id="1222016"/>
    <lineage>
        <taxon>Bacteria</taxon>
        <taxon>Bacillati</taxon>
        <taxon>Bacillota</taxon>
        <taxon>Bacillota incertae sedis</taxon>
        <taxon>Caldicellulosiruptorales</taxon>
        <taxon>Caldicellulosiruptoraceae</taxon>
        <taxon>Caldicellulosiruptor</taxon>
    </lineage>
</organism>
<dbReference type="RefSeq" id="WP_127351943.1">
    <property type="nucleotide sequence ID" value="NZ_CP034791.1"/>
</dbReference>
<keyword evidence="3 8" id="KW-1003">Cell membrane</keyword>
<keyword evidence="2 8" id="KW-0813">Transport</keyword>
<comment type="subunit">
    <text evidence="8">Forms a stable energy-coupling factor (ECF) transporter complex composed of 2 membrane-embedded substrate-binding proteins (S component), 2 ATP-binding proteins (A component) and 2 transmembrane proteins (T component).</text>
</comment>
<dbReference type="PANTHER" id="PTHR43553:SF27">
    <property type="entry name" value="ENERGY-COUPLING FACTOR TRANSPORTER ATP-BINDING PROTEIN ECFA2"/>
    <property type="match status" value="1"/>
</dbReference>
<gene>
    <name evidence="10" type="ORF">ELD05_07505</name>
</gene>
<evidence type="ECO:0000256" key="1">
    <source>
        <dbReference type="ARBA" id="ARBA00004202"/>
    </source>
</evidence>
<evidence type="ECO:0000256" key="6">
    <source>
        <dbReference type="ARBA" id="ARBA00022967"/>
    </source>
</evidence>
<dbReference type="EC" id="7.-.-.-" evidence="8"/>
<accession>A0A3T0D638</accession>